<gene>
    <name evidence="3" type="ORF">OG814_35800</name>
</gene>
<dbReference type="EMBL" id="CP108188">
    <property type="protein sequence ID" value="WTR74277.1"/>
    <property type="molecule type" value="Genomic_DNA"/>
</dbReference>
<feature type="region of interest" description="Disordered" evidence="2">
    <location>
        <begin position="343"/>
        <end position="383"/>
    </location>
</feature>
<evidence type="ECO:0008006" key="5">
    <source>
        <dbReference type="Google" id="ProtNLM"/>
    </source>
</evidence>
<dbReference type="InterPro" id="IPR034686">
    <property type="entry name" value="Terpene_cyclase-like_2"/>
</dbReference>
<proteinExistence type="predicted"/>
<dbReference type="SUPFAM" id="SSF48576">
    <property type="entry name" value="Terpenoid synthases"/>
    <property type="match status" value="1"/>
</dbReference>
<evidence type="ECO:0000256" key="2">
    <source>
        <dbReference type="SAM" id="MobiDB-lite"/>
    </source>
</evidence>
<keyword evidence="4" id="KW-1185">Reference proteome</keyword>
<sequence>MTVRAVELPQLWMPHPPRVNPYLPILREESETWAREMGMLDGDDSPSAPRPIWARSQFHAMTVDQLTAWTLPDASLADLRLNHRFNVWALAWDDYFASAFKQTGDLPAALDFTARLHAFLRPEPGARTPEPVNAVERGIADLQQYLFPPRLAHWRHEFNRALARYVDAGVEELANSLGGRIPHLIDYAPFRRESFAAHTAPYSVELATGARIPEKIRHSRTVRALLDAFMDFMGLANDIASYEREVHEEHDVNNLVVVLGTSLGIPLQDAVPAALNLVNTRLRDFEHLRQSELPQLVRRSGLDHEERAELERWLQGACGFLSGLHAWYTGAPRYVAVDASVPEQRQRPGGEGGADRPSSAPPSAVARGADALPCRPTASAGGG</sequence>
<keyword evidence="1" id="KW-0456">Lyase</keyword>
<evidence type="ECO:0000313" key="4">
    <source>
        <dbReference type="Proteomes" id="UP001622594"/>
    </source>
</evidence>
<dbReference type="Gene3D" id="1.10.600.10">
    <property type="entry name" value="Farnesyl Diphosphate Synthase"/>
    <property type="match status" value="1"/>
</dbReference>
<dbReference type="Pfam" id="PF19086">
    <property type="entry name" value="Terpene_syn_C_2"/>
    <property type="match status" value="1"/>
</dbReference>
<protein>
    <recommendedName>
        <fullName evidence="5">Terpene synthase</fullName>
    </recommendedName>
</protein>
<dbReference type="RefSeq" id="WP_398166319.1">
    <property type="nucleotide sequence ID" value="NZ_CP108188.1"/>
</dbReference>
<evidence type="ECO:0000313" key="3">
    <source>
        <dbReference type="EMBL" id="WTR74277.1"/>
    </source>
</evidence>
<dbReference type="InterPro" id="IPR008949">
    <property type="entry name" value="Isoprenoid_synthase_dom_sf"/>
</dbReference>
<evidence type="ECO:0000256" key="1">
    <source>
        <dbReference type="ARBA" id="ARBA00023239"/>
    </source>
</evidence>
<dbReference type="SFLD" id="SFLDG01020">
    <property type="entry name" value="Terpene_Cyclase_Like_2"/>
    <property type="match status" value="1"/>
</dbReference>
<organism evidence="3 4">
    <name type="scientific">Streptomyces zaomyceticus</name>
    <dbReference type="NCBI Taxonomy" id="68286"/>
    <lineage>
        <taxon>Bacteria</taxon>
        <taxon>Bacillati</taxon>
        <taxon>Actinomycetota</taxon>
        <taxon>Actinomycetes</taxon>
        <taxon>Kitasatosporales</taxon>
        <taxon>Streptomycetaceae</taxon>
        <taxon>Streptomyces</taxon>
    </lineage>
</organism>
<dbReference type="SFLD" id="SFLDS00005">
    <property type="entry name" value="Isoprenoid_Synthase_Type_I"/>
    <property type="match status" value="1"/>
</dbReference>
<accession>A0ABZ1LIE7</accession>
<name>A0ABZ1LIE7_9ACTN</name>
<reference evidence="3 4" key="1">
    <citation type="submission" date="2022-10" db="EMBL/GenBank/DDBJ databases">
        <title>The complete genomes of actinobacterial strains from the NBC collection.</title>
        <authorList>
            <person name="Joergensen T.S."/>
            <person name="Alvarez Arevalo M."/>
            <person name="Sterndorff E.B."/>
            <person name="Faurdal D."/>
            <person name="Vuksanovic O."/>
            <person name="Mourched A.-S."/>
            <person name="Charusanti P."/>
            <person name="Shaw S."/>
            <person name="Blin K."/>
            <person name="Weber T."/>
        </authorList>
    </citation>
    <scope>NUCLEOTIDE SEQUENCE [LARGE SCALE GENOMIC DNA]</scope>
    <source>
        <strain evidence="3 4">NBC_00123</strain>
    </source>
</reference>
<dbReference type="Proteomes" id="UP001622594">
    <property type="component" value="Chromosome"/>
</dbReference>